<proteinExistence type="predicted"/>
<dbReference type="Proteomes" id="UP000004322">
    <property type="component" value="Unassembled WGS sequence"/>
</dbReference>
<keyword evidence="2" id="KW-1185">Reference proteome</keyword>
<comment type="caution">
    <text evidence="1">The sequence shown here is derived from an EMBL/GenBank/DDBJ whole genome shotgun (WGS) entry which is preliminary data.</text>
</comment>
<evidence type="ECO:0000313" key="2">
    <source>
        <dbReference type="Proteomes" id="UP000004322"/>
    </source>
</evidence>
<dbReference type="STRING" id="873449.STRCR_1523"/>
<dbReference type="RefSeq" id="WP_004229975.1">
    <property type="nucleotide sequence ID" value="NZ_AEUV02000002.1"/>
</dbReference>
<dbReference type="EMBL" id="AEUV02000002">
    <property type="protein sequence ID" value="EHI75504.1"/>
    <property type="molecule type" value="Genomic_DNA"/>
</dbReference>
<protein>
    <recommendedName>
        <fullName evidence="3">DUF1269 domain-containing protein</fullName>
    </recommendedName>
</protein>
<dbReference type="OrthoDB" id="2220700at2"/>
<gene>
    <name evidence="1" type="ORF">STRCR_1523</name>
</gene>
<evidence type="ECO:0008006" key="3">
    <source>
        <dbReference type="Google" id="ProtNLM"/>
    </source>
</evidence>
<reference evidence="1" key="1">
    <citation type="submission" date="2011-07" db="EMBL/GenBank/DDBJ databases">
        <authorList>
            <person name="Stanhope M.J."/>
            <person name="Durkin A.S."/>
            <person name="Hostetler J."/>
            <person name="Kim M."/>
            <person name="Radune D."/>
            <person name="Singh I."/>
            <person name="Town C.D."/>
        </authorList>
    </citation>
    <scope>NUCLEOTIDE SEQUENCE [LARGE SCALE GENOMIC DNA]</scope>
    <source>
        <strain evidence="1">HS-6</strain>
    </source>
</reference>
<dbReference type="AlphaFoldDB" id="G5JNZ2"/>
<name>G5JNZ2_STRCG</name>
<dbReference type="InterPro" id="IPR009200">
    <property type="entry name" value="DUF1269_membrane"/>
</dbReference>
<dbReference type="Pfam" id="PF06897">
    <property type="entry name" value="DUF1269"/>
    <property type="match status" value="1"/>
</dbReference>
<sequence length="202" mass="21790">MENLVVSIFRTESQAYQAFAELKAFKQTTATKVAQIVLVKNENGHILEQERFDFEDSTANASLAGGLLGGVIGLIGGPVGVLYGAAAGGLYGLAAGDTVDTTETGLIDVVSRKLVAGETAIVALVQEDNEAVINGYFTKYDTEVLRWDVDTVTAEVEAAIKVEADLYNQARAQMKAERKAERKAKVEQFKSNVKAKFEKLKP</sequence>
<evidence type="ECO:0000313" key="1">
    <source>
        <dbReference type="EMBL" id="EHI75504.1"/>
    </source>
</evidence>
<accession>G5JNZ2</accession>
<dbReference type="eggNOG" id="COG4803">
    <property type="taxonomic scope" value="Bacteria"/>
</dbReference>
<organism evidence="1 2">
    <name type="scientific">Streptococcus criceti HS-6</name>
    <dbReference type="NCBI Taxonomy" id="873449"/>
    <lineage>
        <taxon>Bacteria</taxon>
        <taxon>Bacillati</taxon>
        <taxon>Bacillota</taxon>
        <taxon>Bacilli</taxon>
        <taxon>Lactobacillales</taxon>
        <taxon>Streptococcaceae</taxon>
        <taxon>Streptococcus</taxon>
    </lineage>
</organism>